<dbReference type="EMBL" id="JAERRJ010000002">
    <property type="protein sequence ID" value="MBL1073688.1"/>
    <property type="molecule type" value="Genomic_DNA"/>
</dbReference>
<dbReference type="RefSeq" id="WP_201944033.1">
    <property type="nucleotide sequence ID" value="NZ_JAERRJ010000002.1"/>
</dbReference>
<gene>
    <name evidence="2" type="ORF">JK358_04715</name>
</gene>
<sequence length="115" mass="12934">MAMSSERTKELFQQHLEYWKAGDLDGLMKDFHPDAFMISGSGIIKGSDNIRDFYAYVFANVLPAEVRAGLTFDKQQYEGDAAFSEWSGPGIKYAADTMVVKDGLKWVETFAAVYE</sequence>
<dbReference type="InterPro" id="IPR032710">
    <property type="entry name" value="NTF2-like_dom_sf"/>
</dbReference>
<accession>A0ABS1M3H5</accession>
<feature type="domain" description="SnoaL-like" evidence="1">
    <location>
        <begin position="13"/>
        <end position="92"/>
    </location>
</feature>
<dbReference type="Proteomes" id="UP000602198">
    <property type="component" value="Unassembled WGS sequence"/>
</dbReference>
<dbReference type="InterPro" id="IPR037401">
    <property type="entry name" value="SnoaL-like"/>
</dbReference>
<evidence type="ECO:0000313" key="2">
    <source>
        <dbReference type="EMBL" id="MBL1073688.1"/>
    </source>
</evidence>
<proteinExistence type="predicted"/>
<evidence type="ECO:0000259" key="1">
    <source>
        <dbReference type="Pfam" id="PF12680"/>
    </source>
</evidence>
<dbReference type="Pfam" id="PF12680">
    <property type="entry name" value="SnoaL_2"/>
    <property type="match status" value="1"/>
</dbReference>
<keyword evidence="3" id="KW-1185">Reference proteome</keyword>
<dbReference type="SUPFAM" id="SSF54427">
    <property type="entry name" value="NTF2-like"/>
    <property type="match status" value="1"/>
</dbReference>
<protein>
    <submittedName>
        <fullName evidence="2">Nuclear transport factor 2 family protein</fullName>
    </submittedName>
</protein>
<reference evidence="2 3" key="1">
    <citation type="submission" date="2021-01" db="EMBL/GenBank/DDBJ databases">
        <title>WGS of actinomycetes isolated from Thailand.</title>
        <authorList>
            <person name="Thawai C."/>
        </authorList>
    </citation>
    <scope>NUCLEOTIDE SEQUENCE [LARGE SCALE GENOMIC DNA]</scope>
    <source>
        <strain evidence="2 3">LPG 2</strain>
    </source>
</reference>
<organism evidence="2 3">
    <name type="scientific">Nocardia acididurans</name>
    <dbReference type="NCBI Taxonomy" id="2802282"/>
    <lineage>
        <taxon>Bacteria</taxon>
        <taxon>Bacillati</taxon>
        <taxon>Actinomycetota</taxon>
        <taxon>Actinomycetes</taxon>
        <taxon>Mycobacteriales</taxon>
        <taxon>Nocardiaceae</taxon>
        <taxon>Nocardia</taxon>
    </lineage>
</organism>
<dbReference type="Gene3D" id="3.10.450.50">
    <property type="match status" value="1"/>
</dbReference>
<comment type="caution">
    <text evidence="2">The sequence shown here is derived from an EMBL/GenBank/DDBJ whole genome shotgun (WGS) entry which is preliminary data.</text>
</comment>
<name>A0ABS1M3H5_9NOCA</name>
<evidence type="ECO:0000313" key="3">
    <source>
        <dbReference type="Proteomes" id="UP000602198"/>
    </source>
</evidence>